<evidence type="ECO:0000313" key="1">
    <source>
        <dbReference type="EMBL" id="THU94630.1"/>
    </source>
</evidence>
<name>A0A4S8LYI2_DENBC</name>
<keyword evidence="2" id="KW-1185">Reference proteome</keyword>
<feature type="non-terminal residue" evidence="1">
    <location>
        <position position="1"/>
    </location>
</feature>
<dbReference type="Proteomes" id="UP000297245">
    <property type="component" value="Unassembled WGS sequence"/>
</dbReference>
<sequence>LALSYCNSGELNDIIDNEIPSRYPSFTHEEVIIAGQAFDLYKRDILECICALYGNTEHCKYMCFVPERHYADADKTLRLYHDFYTGKWWWSTQVNKPGATIVPVIISSDKTQITLFLNKSAYPVYMTIGSLPKEIRPYP</sequence>
<dbReference type="EMBL" id="ML179219">
    <property type="protein sequence ID" value="THU94630.1"/>
    <property type="molecule type" value="Genomic_DNA"/>
</dbReference>
<gene>
    <name evidence="1" type="ORF">K435DRAFT_584073</name>
</gene>
<dbReference type="Pfam" id="PF18759">
    <property type="entry name" value="Plavaka"/>
    <property type="match status" value="1"/>
</dbReference>
<protein>
    <submittedName>
        <fullName evidence="1">Uncharacterized protein</fullName>
    </submittedName>
</protein>
<organism evidence="1 2">
    <name type="scientific">Dendrothele bispora (strain CBS 962.96)</name>
    <dbReference type="NCBI Taxonomy" id="1314807"/>
    <lineage>
        <taxon>Eukaryota</taxon>
        <taxon>Fungi</taxon>
        <taxon>Dikarya</taxon>
        <taxon>Basidiomycota</taxon>
        <taxon>Agaricomycotina</taxon>
        <taxon>Agaricomycetes</taxon>
        <taxon>Agaricomycetidae</taxon>
        <taxon>Agaricales</taxon>
        <taxon>Agaricales incertae sedis</taxon>
        <taxon>Dendrothele</taxon>
    </lineage>
</organism>
<reference evidence="1 2" key="1">
    <citation type="journal article" date="2019" name="Nat. Ecol. Evol.">
        <title>Megaphylogeny resolves global patterns of mushroom evolution.</title>
        <authorList>
            <person name="Varga T."/>
            <person name="Krizsan K."/>
            <person name="Foldi C."/>
            <person name="Dima B."/>
            <person name="Sanchez-Garcia M."/>
            <person name="Sanchez-Ramirez S."/>
            <person name="Szollosi G.J."/>
            <person name="Szarkandi J.G."/>
            <person name="Papp V."/>
            <person name="Albert L."/>
            <person name="Andreopoulos W."/>
            <person name="Angelini C."/>
            <person name="Antonin V."/>
            <person name="Barry K.W."/>
            <person name="Bougher N.L."/>
            <person name="Buchanan P."/>
            <person name="Buyck B."/>
            <person name="Bense V."/>
            <person name="Catcheside P."/>
            <person name="Chovatia M."/>
            <person name="Cooper J."/>
            <person name="Damon W."/>
            <person name="Desjardin D."/>
            <person name="Finy P."/>
            <person name="Geml J."/>
            <person name="Haridas S."/>
            <person name="Hughes K."/>
            <person name="Justo A."/>
            <person name="Karasinski D."/>
            <person name="Kautmanova I."/>
            <person name="Kiss B."/>
            <person name="Kocsube S."/>
            <person name="Kotiranta H."/>
            <person name="LaButti K.M."/>
            <person name="Lechner B.E."/>
            <person name="Liimatainen K."/>
            <person name="Lipzen A."/>
            <person name="Lukacs Z."/>
            <person name="Mihaltcheva S."/>
            <person name="Morgado L.N."/>
            <person name="Niskanen T."/>
            <person name="Noordeloos M.E."/>
            <person name="Ohm R.A."/>
            <person name="Ortiz-Santana B."/>
            <person name="Ovrebo C."/>
            <person name="Racz N."/>
            <person name="Riley R."/>
            <person name="Savchenko A."/>
            <person name="Shiryaev A."/>
            <person name="Soop K."/>
            <person name="Spirin V."/>
            <person name="Szebenyi C."/>
            <person name="Tomsovsky M."/>
            <person name="Tulloss R.E."/>
            <person name="Uehling J."/>
            <person name="Grigoriev I.V."/>
            <person name="Vagvolgyi C."/>
            <person name="Papp T."/>
            <person name="Martin F.M."/>
            <person name="Miettinen O."/>
            <person name="Hibbett D.S."/>
            <person name="Nagy L.G."/>
        </authorList>
    </citation>
    <scope>NUCLEOTIDE SEQUENCE [LARGE SCALE GENOMIC DNA]</scope>
    <source>
        <strain evidence="1 2">CBS 962.96</strain>
    </source>
</reference>
<dbReference type="InterPro" id="IPR041078">
    <property type="entry name" value="Plavaka"/>
</dbReference>
<evidence type="ECO:0000313" key="2">
    <source>
        <dbReference type="Proteomes" id="UP000297245"/>
    </source>
</evidence>
<dbReference type="OrthoDB" id="2418900at2759"/>
<accession>A0A4S8LYI2</accession>
<feature type="non-terminal residue" evidence="1">
    <location>
        <position position="139"/>
    </location>
</feature>
<proteinExistence type="predicted"/>
<dbReference type="AlphaFoldDB" id="A0A4S8LYI2"/>